<dbReference type="Gene3D" id="3.30.590.10">
    <property type="entry name" value="Glutamine synthetase/guanido kinase, catalytic domain"/>
    <property type="match status" value="1"/>
</dbReference>
<keyword evidence="4" id="KW-0547">Nucleotide-binding</keyword>
<dbReference type="SUPFAM" id="SSF55931">
    <property type="entry name" value="Glutamine synthetase/guanido kinase"/>
    <property type="match status" value="1"/>
</dbReference>
<proteinExistence type="inferred from homology"/>
<dbReference type="Gene3D" id="3.10.20.70">
    <property type="entry name" value="Glutamine synthetase, N-terminal domain"/>
    <property type="match status" value="1"/>
</dbReference>
<comment type="similarity">
    <text evidence="2 7 8">Belongs to the glutamine synthetase family.</text>
</comment>
<dbReference type="Pfam" id="PF00120">
    <property type="entry name" value="Gln-synt_C"/>
    <property type="match status" value="1"/>
</dbReference>
<dbReference type="InterPro" id="IPR008147">
    <property type="entry name" value="Gln_synt_N"/>
</dbReference>
<evidence type="ECO:0000256" key="2">
    <source>
        <dbReference type="ARBA" id="ARBA00009897"/>
    </source>
</evidence>
<protein>
    <submittedName>
        <fullName evidence="11">Glutamine synthetase</fullName>
    </submittedName>
</protein>
<keyword evidence="12" id="KW-1185">Reference proteome</keyword>
<reference evidence="11 12" key="1">
    <citation type="journal article" date="2019" name="Emerg. Microbes Infect.">
        <title>Comprehensive subspecies identification of 175 nontuberculous mycobacteria species based on 7547 genomic profiles.</title>
        <authorList>
            <person name="Matsumoto Y."/>
            <person name="Kinjo T."/>
            <person name="Motooka D."/>
            <person name="Nabeya D."/>
            <person name="Jung N."/>
            <person name="Uechi K."/>
            <person name="Horii T."/>
            <person name="Iida T."/>
            <person name="Fujita J."/>
            <person name="Nakamura S."/>
        </authorList>
    </citation>
    <scope>NUCLEOTIDE SEQUENCE [LARGE SCALE GENOMIC DNA]</scope>
    <source>
        <strain evidence="11 12">JCM 17899</strain>
    </source>
</reference>
<evidence type="ECO:0000256" key="4">
    <source>
        <dbReference type="ARBA" id="ARBA00022741"/>
    </source>
</evidence>
<keyword evidence="6" id="KW-0460">Magnesium</keyword>
<dbReference type="NCBIfam" id="TIGR03105">
    <property type="entry name" value="gln_synth_III"/>
    <property type="match status" value="1"/>
</dbReference>
<dbReference type="PROSITE" id="PS51986">
    <property type="entry name" value="GS_BETA_GRASP"/>
    <property type="match status" value="1"/>
</dbReference>
<gene>
    <name evidence="11" type="primary">glnT</name>
    <name evidence="11" type="ORF">MSEDJ_04920</name>
</gene>
<evidence type="ECO:0000256" key="7">
    <source>
        <dbReference type="PROSITE-ProRule" id="PRU01330"/>
    </source>
</evidence>
<dbReference type="PROSITE" id="PS51987">
    <property type="entry name" value="GS_CATALYTIC"/>
    <property type="match status" value="1"/>
</dbReference>
<dbReference type="AlphaFoldDB" id="A0A7I7QKI9"/>
<dbReference type="InterPro" id="IPR017536">
    <property type="entry name" value="Glutamine_synthetase_typeIII"/>
</dbReference>
<comment type="cofactor">
    <cofactor evidence="1">
        <name>Mg(2+)</name>
        <dbReference type="ChEBI" id="CHEBI:18420"/>
    </cofactor>
</comment>
<dbReference type="EMBL" id="AP022588">
    <property type="protein sequence ID" value="BBY26396.1"/>
    <property type="molecule type" value="Genomic_DNA"/>
</dbReference>
<dbReference type="SUPFAM" id="SSF54368">
    <property type="entry name" value="Glutamine synthetase, N-terminal domain"/>
    <property type="match status" value="1"/>
</dbReference>
<dbReference type="KEGG" id="msei:MSEDJ_04920"/>
<dbReference type="SMART" id="SM01230">
    <property type="entry name" value="Gln-synt_C"/>
    <property type="match status" value="1"/>
</dbReference>
<keyword evidence="3" id="KW-0436">Ligase</keyword>
<dbReference type="PANTHER" id="PTHR43785:SF14">
    <property type="entry name" value="GLUTAMINE SYNTHETASE"/>
    <property type="match status" value="1"/>
</dbReference>
<dbReference type="Proteomes" id="UP000467193">
    <property type="component" value="Chromosome"/>
</dbReference>
<feature type="domain" description="GS beta-grasp" evidence="9">
    <location>
        <begin position="15"/>
        <end position="99"/>
    </location>
</feature>
<dbReference type="InterPro" id="IPR008146">
    <property type="entry name" value="Gln_synth_cat_dom"/>
</dbReference>
<dbReference type="PROSITE" id="PS00181">
    <property type="entry name" value="GLNA_ATP"/>
    <property type="match status" value="1"/>
</dbReference>
<sequence length="437" mass="46200">MTTSTGSLAEQAEAAGTKFILALFVDLRGKPCAKLVPVEAVDQLATEGVGFAGYAVGAMGQEPKDPDLVAIPDPASFTPIPFIKDGLAIVHCDPHVEGEPWPYAPRVILKSLIARAGDAGFEPWVGAEVEYFLLKRNGDGGLVTADADDTADQPCYDARGVTRMYDHLTTISTAMNALGWGNYANDHEDGNGQFEQNFQFADALTTADRVVTLRYLLSMIAAERGMIATFMPKPFADRTGSGLHLHLSLTSGGSPVFPDGTDDRGLGLSDTAYAFIGGILDHACALQAVIAPTVNSYKRTGALTTASGASWAPRTPTYGGNDRTHYVRVPDDQRVELRGGDGSANPYLAIAGALGAGIDGIKRSLDPGALGAGSGRTLPPTLLHAIDDLQDDPVLTGVLDTAGDGVSGYFANLKREEFFTYHGTVSPWEVDQYLTAF</sequence>
<dbReference type="GO" id="GO:0004356">
    <property type="term" value="F:glutamine synthetase activity"/>
    <property type="evidence" value="ECO:0007669"/>
    <property type="project" value="InterPro"/>
</dbReference>
<evidence type="ECO:0000256" key="6">
    <source>
        <dbReference type="ARBA" id="ARBA00022842"/>
    </source>
</evidence>
<evidence type="ECO:0000256" key="5">
    <source>
        <dbReference type="ARBA" id="ARBA00022840"/>
    </source>
</evidence>
<dbReference type="GO" id="GO:0005524">
    <property type="term" value="F:ATP binding"/>
    <property type="evidence" value="ECO:0007669"/>
    <property type="project" value="UniProtKB-KW"/>
</dbReference>
<accession>A0A7I7QKI9</accession>
<evidence type="ECO:0000259" key="10">
    <source>
        <dbReference type="PROSITE" id="PS51987"/>
    </source>
</evidence>
<evidence type="ECO:0000259" key="9">
    <source>
        <dbReference type="PROSITE" id="PS51986"/>
    </source>
</evidence>
<dbReference type="RefSeq" id="WP_163795450.1">
    <property type="nucleotide sequence ID" value="NZ_AP022588.1"/>
</dbReference>
<feature type="domain" description="GS catalytic" evidence="10">
    <location>
        <begin position="105"/>
        <end position="437"/>
    </location>
</feature>
<evidence type="ECO:0000313" key="12">
    <source>
        <dbReference type="Proteomes" id="UP000467193"/>
    </source>
</evidence>
<evidence type="ECO:0000256" key="8">
    <source>
        <dbReference type="RuleBase" id="RU000384"/>
    </source>
</evidence>
<name>A0A7I7QKI9_9MYCO</name>
<organism evidence="11 12">
    <name type="scientific">Mycolicibacterium sediminis</name>
    <dbReference type="NCBI Taxonomy" id="1286180"/>
    <lineage>
        <taxon>Bacteria</taxon>
        <taxon>Bacillati</taxon>
        <taxon>Actinomycetota</taxon>
        <taxon>Actinomycetes</taxon>
        <taxon>Mycobacteriales</taxon>
        <taxon>Mycobacteriaceae</taxon>
        <taxon>Mycolicibacterium</taxon>
    </lineage>
</organism>
<evidence type="ECO:0000256" key="3">
    <source>
        <dbReference type="ARBA" id="ARBA00022598"/>
    </source>
</evidence>
<dbReference type="PANTHER" id="PTHR43785">
    <property type="entry name" value="GAMMA-GLUTAMYLPUTRESCINE SYNTHETASE"/>
    <property type="match status" value="1"/>
</dbReference>
<evidence type="ECO:0000313" key="11">
    <source>
        <dbReference type="EMBL" id="BBY26396.1"/>
    </source>
</evidence>
<evidence type="ECO:0000256" key="1">
    <source>
        <dbReference type="ARBA" id="ARBA00001946"/>
    </source>
</evidence>
<dbReference type="InterPro" id="IPR036651">
    <property type="entry name" value="Gln_synt_N_sf"/>
</dbReference>
<dbReference type="InterPro" id="IPR014746">
    <property type="entry name" value="Gln_synth/guanido_kin_cat_dom"/>
</dbReference>
<keyword evidence="5" id="KW-0067">ATP-binding</keyword>
<dbReference type="GO" id="GO:0006542">
    <property type="term" value="P:glutamine biosynthetic process"/>
    <property type="evidence" value="ECO:0007669"/>
    <property type="project" value="InterPro"/>
</dbReference>
<dbReference type="InterPro" id="IPR027303">
    <property type="entry name" value="Gln_synth_gly_rich_site"/>
</dbReference>